<evidence type="ECO:0000313" key="3">
    <source>
        <dbReference type="Proteomes" id="UP000481621"/>
    </source>
</evidence>
<proteinExistence type="predicted"/>
<feature type="transmembrane region" description="Helical" evidence="1">
    <location>
        <begin position="254"/>
        <end position="272"/>
    </location>
</feature>
<name>A0A6B3TM56_9BACI</name>
<evidence type="ECO:0000256" key="1">
    <source>
        <dbReference type="SAM" id="Phobius"/>
    </source>
</evidence>
<sequence length="280" mass="32134">MNDFKDIRIYFLMLPSILIGTLAMVSYGVTVSLWMQNIIIWIIGTTLSSVFIIKNKKRKFFIGNFSYTIIIVTLLILPFFFNGLDGVHRWLSFGPINLYIASIILPLLLIHIWKLALNKREHYVLGLTIITSVILLFQPDAGQLTAFACATAFFVWKILSNRMIKILFITFTAAICVISWVFLDDLAPVPYVEHIIFLVADLGNFWFILGIFSLILLLFPFFFYGRKSMISLSLGVYYLMTMIVTLIGYFPMPIMGYGISPIIGYLISITWLNKNKEKFV</sequence>
<dbReference type="AlphaFoldDB" id="A0A6B3TM56"/>
<dbReference type="Proteomes" id="UP000481621">
    <property type="component" value="Unassembled WGS sequence"/>
</dbReference>
<evidence type="ECO:0000313" key="2">
    <source>
        <dbReference type="EMBL" id="NEX77758.1"/>
    </source>
</evidence>
<keyword evidence="1" id="KW-0472">Membrane</keyword>
<feature type="transmembrane region" description="Helical" evidence="1">
    <location>
        <begin position="166"/>
        <end position="183"/>
    </location>
</feature>
<keyword evidence="1" id="KW-1133">Transmembrane helix</keyword>
<feature type="transmembrane region" description="Helical" evidence="1">
    <location>
        <begin position="90"/>
        <end position="110"/>
    </location>
</feature>
<protein>
    <recommendedName>
        <fullName evidence="4">FtsW/RodA/SpoVE family cell cycle protein</fullName>
    </recommendedName>
</protein>
<feature type="transmembrane region" description="Helical" evidence="1">
    <location>
        <begin position="144"/>
        <end position="159"/>
    </location>
</feature>
<organism evidence="2 3">
    <name type="scientific">Neobacillus thermocopriae</name>
    <dbReference type="NCBI Taxonomy" id="1215031"/>
    <lineage>
        <taxon>Bacteria</taxon>
        <taxon>Bacillati</taxon>
        <taxon>Bacillota</taxon>
        <taxon>Bacilli</taxon>
        <taxon>Bacillales</taxon>
        <taxon>Bacillaceae</taxon>
        <taxon>Neobacillus</taxon>
    </lineage>
</organism>
<gene>
    <name evidence="2" type="ORF">G4Z05_02500</name>
</gene>
<evidence type="ECO:0008006" key="4">
    <source>
        <dbReference type="Google" id="ProtNLM"/>
    </source>
</evidence>
<feature type="transmembrane region" description="Helical" evidence="1">
    <location>
        <begin position="203"/>
        <end position="223"/>
    </location>
</feature>
<feature type="transmembrane region" description="Helical" evidence="1">
    <location>
        <begin position="122"/>
        <end position="138"/>
    </location>
</feature>
<feature type="transmembrane region" description="Helical" evidence="1">
    <location>
        <begin position="230"/>
        <end position="248"/>
    </location>
</feature>
<dbReference type="EMBL" id="JAAIUV010000002">
    <property type="protein sequence ID" value="NEX77758.1"/>
    <property type="molecule type" value="Genomic_DNA"/>
</dbReference>
<feature type="transmembrane region" description="Helical" evidence="1">
    <location>
        <begin position="33"/>
        <end position="53"/>
    </location>
</feature>
<comment type="caution">
    <text evidence="2">The sequence shown here is derived from an EMBL/GenBank/DDBJ whole genome shotgun (WGS) entry which is preliminary data.</text>
</comment>
<keyword evidence="1" id="KW-0812">Transmembrane</keyword>
<keyword evidence="3" id="KW-1185">Reference proteome</keyword>
<feature type="transmembrane region" description="Helical" evidence="1">
    <location>
        <begin position="65"/>
        <end position="84"/>
    </location>
</feature>
<accession>A0A6B3TM56</accession>
<dbReference type="RefSeq" id="WP_163250309.1">
    <property type="nucleotide sequence ID" value="NZ_JAAIUV010000002.1"/>
</dbReference>
<feature type="transmembrane region" description="Helical" evidence="1">
    <location>
        <begin position="7"/>
        <end position="27"/>
    </location>
</feature>
<reference evidence="2" key="1">
    <citation type="submission" date="2020-02" db="EMBL/GenBank/DDBJ databases">
        <title>Bacillus sedimentmangrovi sp. nov., isolated from sediment of the mangrove ecosystem.</title>
        <authorList>
            <person name="Liu G."/>
        </authorList>
    </citation>
    <scope>NUCLEOTIDE SEQUENCE [LARGE SCALE GENOMIC DNA]</scope>
    <source>
        <strain evidence="2">SgZ-7</strain>
    </source>
</reference>